<sequence length="498" mass="54004">MLRPIDPFIKKVKDLAELLGATVDIADSQGETSTFSGVTSSSIEVESGDVFFALPGQKIHGAHYASDAQALGAVAVVTDEEGSQLISGLPVLIVSNARRAAAIASAWFFNEPMRDMFSVGVTGTNGKTTITTLCHQLLTGSQRQSGLIGTIETRIGLDAISSKRTTPEASELQSLVAVMRERHCRTVVMEVSSHAIELERIRGGHFNLVAFTNLSQDHLDFHTTMEEYFQAKAKLFSFEYAEAAFVNIDDAYGKRLAEEIEIPTTTISRLEPSADWHYSNIDIGRISTALAVRGKGGILIETTTQLHGGYNLDNLLMAIAIVSEDGMDPVEIAALVPFVTGAIGRLEPVQIGQDFGAFVDYAHSPDAVRNVLLTLREMTQKKIIAVLGCGGDRDRSKRNLMGQALVDGADIAVFTSDNPRSEDPHSILDEMTKDLQLTELRSVVVDREAAIRWAVNQAQPGDIVVVLGKGHEQGQEIAGVLHPFDDRRILAVAIEAKR</sequence>
<feature type="domain" description="Mur ligase central" evidence="4">
    <location>
        <begin position="121"/>
        <end position="321"/>
    </location>
</feature>
<name>A0A6J7XTN4_9ZZZZ</name>
<dbReference type="InterPro" id="IPR036565">
    <property type="entry name" value="Mur-like_cat_sf"/>
</dbReference>
<dbReference type="HAMAP" id="MF_00208">
    <property type="entry name" value="MurE"/>
    <property type="match status" value="1"/>
</dbReference>
<dbReference type="EMBL" id="CAFBSG010000015">
    <property type="protein sequence ID" value="CAB5240714.1"/>
    <property type="molecule type" value="Genomic_DNA"/>
</dbReference>
<feature type="domain" description="Mur ligase C-terminal" evidence="3">
    <location>
        <begin position="344"/>
        <end position="470"/>
    </location>
</feature>
<dbReference type="InterPro" id="IPR004101">
    <property type="entry name" value="Mur_ligase_C"/>
</dbReference>
<dbReference type="Pfam" id="PF02875">
    <property type="entry name" value="Mur_ligase_C"/>
    <property type="match status" value="1"/>
</dbReference>
<dbReference type="SUPFAM" id="SSF63418">
    <property type="entry name" value="MurE/MurF N-terminal domain"/>
    <property type="match status" value="1"/>
</dbReference>
<dbReference type="Gene3D" id="3.40.1190.10">
    <property type="entry name" value="Mur-like, catalytic domain"/>
    <property type="match status" value="1"/>
</dbReference>
<dbReference type="Pfam" id="PF01225">
    <property type="entry name" value="Mur_ligase"/>
    <property type="match status" value="1"/>
</dbReference>
<dbReference type="GO" id="GO:0005737">
    <property type="term" value="C:cytoplasm"/>
    <property type="evidence" value="ECO:0007669"/>
    <property type="project" value="InterPro"/>
</dbReference>
<feature type="domain" description="Mur ligase N-terminal catalytic" evidence="2">
    <location>
        <begin position="35"/>
        <end position="98"/>
    </location>
</feature>
<protein>
    <submittedName>
        <fullName evidence="5">Unannotated protein</fullName>
    </submittedName>
</protein>
<dbReference type="Pfam" id="PF08245">
    <property type="entry name" value="Mur_ligase_M"/>
    <property type="match status" value="1"/>
</dbReference>
<dbReference type="InterPro" id="IPR005761">
    <property type="entry name" value="UDP-N-AcMur-Glu-dNH2Pim_ligase"/>
</dbReference>
<dbReference type="SUPFAM" id="SSF53244">
    <property type="entry name" value="MurD-like peptide ligases, peptide-binding domain"/>
    <property type="match status" value="1"/>
</dbReference>
<dbReference type="InterPro" id="IPR013221">
    <property type="entry name" value="Mur_ligase_cen"/>
</dbReference>
<dbReference type="InterPro" id="IPR000713">
    <property type="entry name" value="Mur_ligase_N"/>
</dbReference>
<dbReference type="NCBIfam" id="TIGR01085">
    <property type="entry name" value="murE"/>
    <property type="match status" value="1"/>
</dbReference>
<evidence type="ECO:0000259" key="3">
    <source>
        <dbReference type="Pfam" id="PF02875"/>
    </source>
</evidence>
<dbReference type="PANTHER" id="PTHR23135:SF4">
    <property type="entry name" value="UDP-N-ACETYLMURAMOYL-L-ALANYL-D-GLUTAMATE--2,6-DIAMINOPIMELATE LIGASE MURE HOMOLOG, CHLOROPLASTIC"/>
    <property type="match status" value="1"/>
</dbReference>
<dbReference type="PANTHER" id="PTHR23135">
    <property type="entry name" value="MUR LIGASE FAMILY MEMBER"/>
    <property type="match status" value="1"/>
</dbReference>
<dbReference type="NCBIfam" id="NF001126">
    <property type="entry name" value="PRK00139.1-4"/>
    <property type="match status" value="1"/>
</dbReference>
<dbReference type="Gene3D" id="3.40.1390.10">
    <property type="entry name" value="MurE/MurF, N-terminal domain"/>
    <property type="match status" value="1"/>
</dbReference>
<accession>A0A6J7XTN4</accession>
<dbReference type="GO" id="GO:0051301">
    <property type="term" value="P:cell division"/>
    <property type="evidence" value="ECO:0007669"/>
    <property type="project" value="InterPro"/>
</dbReference>
<evidence type="ECO:0000259" key="2">
    <source>
        <dbReference type="Pfam" id="PF01225"/>
    </source>
</evidence>
<dbReference type="InterPro" id="IPR035911">
    <property type="entry name" value="MurE/MurF_N"/>
</dbReference>
<dbReference type="Gene3D" id="3.90.190.20">
    <property type="entry name" value="Mur ligase, C-terminal domain"/>
    <property type="match status" value="1"/>
</dbReference>
<evidence type="ECO:0000259" key="4">
    <source>
        <dbReference type="Pfam" id="PF08245"/>
    </source>
</evidence>
<comment type="similarity">
    <text evidence="1">Belongs to the MurCDEF family. MurE subfamily.</text>
</comment>
<gene>
    <name evidence="5" type="ORF">UFOPK3554_01009</name>
</gene>
<proteinExistence type="inferred from homology"/>
<evidence type="ECO:0000313" key="5">
    <source>
        <dbReference type="EMBL" id="CAB5240714.1"/>
    </source>
</evidence>
<evidence type="ECO:0000256" key="1">
    <source>
        <dbReference type="ARBA" id="ARBA00005898"/>
    </source>
</evidence>
<dbReference type="NCBIfam" id="NF001124">
    <property type="entry name" value="PRK00139.1-2"/>
    <property type="match status" value="1"/>
</dbReference>
<dbReference type="GO" id="GO:0008360">
    <property type="term" value="P:regulation of cell shape"/>
    <property type="evidence" value="ECO:0007669"/>
    <property type="project" value="InterPro"/>
</dbReference>
<organism evidence="5">
    <name type="scientific">freshwater metagenome</name>
    <dbReference type="NCBI Taxonomy" id="449393"/>
    <lineage>
        <taxon>unclassified sequences</taxon>
        <taxon>metagenomes</taxon>
        <taxon>ecological metagenomes</taxon>
    </lineage>
</organism>
<dbReference type="SUPFAM" id="SSF53623">
    <property type="entry name" value="MurD-like peptide ligases, catalytic domain"/>
    <property type="match status" value="1"/>
</dbReference>
<dbReference type="AlphaFoldDB" id="A0A6J7XTN4"/>
<reference evidence="5" key="1">
    <citation type="submission" date="2020-05" db="EMBL/GenBank/DDBJ databases">
        <authorList>
            <person name="Chiriac C."/>
            <person name="Salcher M."/>
            <person name="Ghai R."/>
            <person name="Kavagutti S V."/>
        </authorList>
    </citation>
    <scope>NUCLEOTIDE SEQUENCE</scope>
</reference>
<dbReference type="InterPro" id="IPR036615">
    <property type="entry name" value="Mur_ligase_C_dom_sf"/>
</dbReference>
<dbReference type="GO" id="GO:0005524">
    <property type="term" value="F:ATP binding"/>
    <property type="evidence" value="ECO:0007669"/>
    <property type="project" value="InterPro"/>
</dbReference>
<dbReference type="GO" id="GO:0016881">
    <property type="term" value="F:acid-amino acid ligase activity"/>
    <property type="evidence" value="ECO:0007669"/>
    <property type="project" value="InterPro"/>
</dbReference>